<dbReference type="GO" id="GO:0046872">
    <property type="term" value="F:metal ion binding"/>
    <property type="evidence" value="ECO:0007669"/>
    <property type="project" value="UniProtKB-KW"/>
</dbReference>
<dbReference type="InterPro" id="IPR023885">
    <property type="entry name" value="4Fe4S-binding_SPASM_dom"/>
</dbReference>
<dbReference type="EMBL" id="FNFP01000007">
    <property type="protein sequence ID" value="SDL04754.1"/>
    <property type="molecule type" value="Genomic_DNA"/>
</dbReference>
<dbReference type="NCBIfam" id="NF010321">
    <property type="entry name" value="PRK13758.1"/>
    <property type="match status" value="1"/>
</dbReference>
<dbReference type="SFLD" id="SFLDG01386">
    <property type="entry name" value="main_SPASM_domain-containing"/>
    <property type="match status" value="1"/>
</dbReference>
<proteinExistence type="inferred from homology"/>
<dbReference type="SFLD" id="SFLDG01072">
    <property type="entry name" value="dehydrogenase_like"/>
    <property type="match status" value="1"/>
</dbReference>
<dbReference type="PANTHER" id="PTHR43273">
    <property type="entry name" value="ANAEROBIC SULFATASE-MATURATING ENZYME HOMOLOG ASLB-RELATED"/>
    <property type="match status" value="1"/>
</dbReference>
<evidence type="ECO:0000256" key="4">
    <source>
        <dbReference type="ARBA" id="ARBA00023004"/>
    </source>
</evidence>
<dbReference type="SFLD" id="SFLDF00289">
    <property type="entry name" value="anaerobic_Cys-type_sulfatase-m"/>
    <property type="match status" value="1"/>
</dbReference>
<evidence type="ECO:0000259" key="7">
    <source>
        <dbReference type="PROSITE" id="PS51918"/>
    </source>
</evidence>
<keyword evidence="9" id="KW-1185">Reference proteome</keyword>
<dbReference type="OrthoDB" id="9808591at2"/>
<evidence type="ECO:0000256" key="6">
    <source>
        <dbReference type="ARBA" id="ARBA00023601"/>
    </source>
</evidence>
<dbReference type="CDD" id="cd01335">
    <property type="entry name" value="Radical_SAM"/>
    <property type="match status" value="1"/>
</dbReference>
<keyword evidence="3" id="KW-0479">Metal-binding</keyword>
<dbReference type="SFLD" id="SFLDG01384">
    <property type="entry name" value="thioether_bond_formation_requi"/>
    <property type="match status" value="1"/>
</dbReference>
<dbReference type="PANTHER" id="PTHR43273:SF3">
    <property type="entry name" value="ANAEROBIC SULFATASE-MATURATING ENZYME HOMOLOG ASLB-RELATED"/>
    <property type="match status" value="1"/>
</dbReference>
<reference evidence="8 9" key="1">
    <citation type="submission" date="2016-10" db="EMBL/GenBank/DDBJ databases">
        <authorList>
            <person name="de Groot N.N."/>
        </authorList>
    </citation>
    <scope>NUCLEOTIDE SEQUENCE [LARGE SCALE GENOMIC DNA]</scope>
    <source>
        <strain evidence="8 9">DSM 18346</strain>
    </source>
</reference>
<dbReference type="GO" id="GO:0051536">
    <property type="term" value="F:iron-sulfur cluster binding"/>
    <property type="evidence" value="ECO:0007669"/>
    <property type="project" value="UniProtKB-KW"/>
</dbReference>
<dbReference type="Proteomes" id="UP000198718">
    <property type="component" value="Unassembled WGS sequence"/>
</dbReference>
<dbReference type="InterPro" id="IPR013785">
    <property type="entry name" value="Aldolase_TIM"/>
</dbReference>
<evidence type="ECO:0000256" key="5">
    <source>
        <dbReference type="ARBA" id="ARBA00023014"/>
    </source>
</evidence>
<evidence type="ECO:0000256" key="1">
    <source>
        <dbReference type="ARBA" id="ARBA00001966"/>
    </source>
</evidence>
<keyword evidence="2" id="KW-0949">S-adenosyl-L-methionine</keyword>
<dbReference type="InterPro" id="IPR023867">
    <property type="entry name" value="Sulphatase_maturase_rSAM"/>
</dbReference>
<keyword evidence="4" id="KW-0408">Iron</keyword>
<dbReference type="Pfam" id="PF04055">
    <property type="entry name" value="Radical_SAM"/>
    <property type="match status" value="1"/>
</dbReference>
<evidence type="ECO:0000256" key="2">
    <source>
        <dbReference type="ARBA" id="ARBA00022691"/>
    </source>
</evidence>
<comment type="cofactor">
    <cofactor evidence="1">
        <name>[4Fe-4S] cluster</name>
        <dbReference type="ChEBI" id="CHEBI:49883"/>
    </cofactor>
</comment>
<dbReference type="SFLD" id="SFLDG01067">
    <property type="entry name" value="SPASM/twitch_domain_containing"/>
    <property type="match status" value="1"/>
</dbReference>
<sequence>MPPLSIMIKPASGLCNMHCKYCFYKDVTKNRQQESYGIMKLETLEHTIRKALNYAEGMCSIVFQGGEPTLAGLEFFKHVIKYEEKYNYKKLPISNSIQTNGYELNEEWAEFFRENDFLVGLSIDGTKTTHDAYRMDMQGKGTHNRIMEKVALLNKYKVEFNVLTVVNAETAKNIDDIYDFYKKNNLRYLQFIPCLDPLETPQGGEEFSLTPQQYGEFLKTLFDLWYQDMKKGNYIYIRYFENLVAMLMGYPPESCDMAGTCSIQYVVEGDGGVYPCDFYVLDKYKLGDINTESYQQLNKQRLTNGFITSSLAHHDKCKNCQYFYLCRGGCKRNKEQLQDGSFGENVFCGAFQDFFHHAMLRLQEIATMAKQKMYNR</sequence>
<dbReference type="Pfam" id="PF13186">
    <property type="entry name" value="SPASM"/>
    <property type="match status" value="1"/>
</dbReference>
<dbReference type="InterPro" id="IPR058240">
    <property type="entry name" value="rSAM_sf"/>
</dbReference>
<gene>
    <name evidence="8" type="ORF">SAMN05660472_02502</name>
</gene>
<dbReference type="NCBIfam" id="TIGR04085">
    <property type="entry name" value="rSAM_more_4Fe4S"/>
    <property type="match status" value="1"/>
</dbReference>
<accession>A0A1G9GVX6</accession>
<dbReference type="PROSITE" id="PS51918">
    <property type="entry name" value="RADICAL_SAM"/>
    <property type="match status" value="1"/>
</dbReference>
<comment type="similarity">
    <text evidence="6">Belongs to the radical SAM superfamily. Anaerobic sulfatase-maturating enzyme family.</text>
</comment>
<dbReference type="InterPro" id="IPR034485">
    <property type="entry name" value="Anaerobic_Cys-type_sulfatase-m"/>
</dbReference>
<evidence type="ECO:0000313" key="9">
    <source>
        <dbReference type="Proteomes" id="UP000198718"/>
    </source>
</evidence>
<feature type="domain" description="Radical SAM core" evidence="7">
    <location>
        <begin position="1"/>
        <end position="227"/>
    </location>
</feature>
<dbReference type="GO" id="GO:0016491">
    <property type="term" value="F:oxidoreductase activity"/>
    <property type="evidence" value="ECO:0007669"/>
    <property type="project" value="InterPro"/>
</dbReference>
<evidence type="ECO:0000256" key="3">
    <source>
        <dbReference type="ARBA" id="ARBA00022723"/>
    </source>
</evidence>
<dbReference type="AlphaFoldDB" id="A0A1G9GVX6"/>
<dbReference type="InterPro" id="IPR007197">
    <property type="entry name" value="rSAM"/>
</dbReference>
<evidence type="ECO:0000313" key="8">
    <source>
        <dbReference type="EMBL" id="SDL04754.1"/>
    </source>
</evidence>
<name>A0A1G9GVX6_9FIRM</name>
<dbReference type="RefSeq" id="WP_090554033.1">
    <property type="nucleotide sequence ID" value="NZ_FNFP01000007.1"/>
</dbReference>
<dbReference type="Gene3D" id="3.20.20.70">
    <property type="entry name" value="Aldolase class I"/>
    <property type="match status" value="1"/>
</dbReference>
<dbReference type="SFLD" id="SFLDS00029">
    <property type="entry name" value="Radical_SAM"/>
    <property type="match status" value="1"/>
</dbReference>
<protein>
    <recommendedName>
        <fullName evidence="7">Radical SAM core domain-containing protein</fullName>
    </recommendedName>
</protein>
<dbReference type="NCBIfam" id="TIGR03942">
    <property type="entry name" value="sulfatase_rSAM"/>
    <property type="match status" value="1"/>
</dbReference>
<organism evidence="8 9">
    <name type="scientific">Natronincola ferrireducens</name>
    <dbReference type="NCBI Taxonomy" id="393762"/>
    <lineage>
        <taxon>Bacteria</taxon>
        <taxon>Bacillati</taxon>
        <taxon>Bacillota</taxon>
        <taxon>Clostridia</taxon>
        <taxon>Peptostreptococcales</taxon>
        <taxon>Natronincolaceae</taxon>
        <taxon>Natronincola</taxon>
    </lineage>
</organism>
<dbReference type="STRING" id="393762.SAMN05660472_02502"/>
<dbReference type="SUPFAM" id="SSF102114">
    <property type="entry name" value="Radical SAM enzymes"/>
    <property type="match status" value="1"/>
</dbReference>
<keyword evidence="5" id="KW-0411">Iron-sulfur</keyword>